<evidence type="ECO:0000313" key="2">
    <source>
        <dbReference type="Proteomes" id="UP001428341"/>
    </source>
</evidence>
<dbReference type="AlphaFoldDB" id="A0AAP0QYM2"/>
<dbReference type="Proteomes" id="UP001428341">
    <property type="component" value="Unassembled WGS sequence"/>
</dbReference>
<protein>
    <submittedName>
        <fullName evidence="1">Uncharacterized protein</fullName>
    </submittedName>
</protein>
<dbReference type="EMBL" id="JBCGBO010000002">
    <property type="protein sequence ID" value="KAK9223827.1"/>
    <property type="molecule type" value="Genomic_DNA"/>
</dbReference>
<keyword evidence="2" id="KW-1185">Reference proteome</keyword>
<reference evidence="1 2" key="1">
    <citation type="submission" date="2024-05" db="EMBL/GenBank/DDBJ databases">
        <title>Haplotype-resolved chromosome-level genome assembly of Huyou (Citrus changshanensis).</title>
        <authorList>
            <person name="Miao C."/>
            <person name="Chen W."/>
            <person name="Wu Y."/>
            <person name="Wang L."/>
            <person name="Zhao S."/>
            <person name="Grierson D."/>
            <person name="Xu C."/>
            <person name="Chen K."/>
        </authorList>
    </citation>
    <scope>NUCLEOTIDE SEQUENCE [LARGE SCALE GENOMIC DNA]</scope>
    <source>
        <strain evidence="1">01-14</strain>
        <tissue evidence="1">Leaf</tissue>
    </source>
</reference>
<gene>
    <name evidence="1" type="ORF">WN944_012276</name>
</gene>
<name>A0AAP0QYM2_9ROSI</name>
<proteinExistence type="predicted"/>
<sequence>MLVGENLCSVIACLPKFQNACFDIAKTSILKFGDTTCRTGDNSLSPQISKCLFRYCKNKHSEIWGDKNCRTGDNSLSPQISECSFLQYRNKHSEIWGDKLLSPVRQDVSPNFRMLVFAISNQAFCNLGRQDVVSRATFYLPKIQNFCLEVK</sequence>
<organism evidence="1 2">
    <name type="scientific">Citrus x changshan-huyou</name>
    <dbReference type="NCBI Taxonomy" id="2935761"/>
    <lineage>
        <taxon>Eukaryota</taxon>
        <taxon>Viridiplantae</taxon>
        <taxon>Streptophyta</taxon>
        <taxon>Embryophyta</taxon>
        <taxon>Tracheophyta</taxon>
        <taxon>Spermatophyta</taxon>
        <taxon>Magnoliopsida</taxon>
        <taxon>eudicotyledons</taxon>
        <taxon>Gunneridae</taxon>
        <taxon>Pentapetalae</taxon>
        <taxon>rosids</taxon>
        <taxon>malvids</taxon>
        <taxon>Sapindales</taxon>
        <taxon>Rutaceae</taxon>
        <taxon>Aurantioideae</taxon>
        <taxon>Citrus</taxon>
    </lineage>
</organism>
<evidence type="ECO:0000313" key="1">
    <source>
        <dbReference type="EMBL" id="KAK9223827.1"/>
    </source>
</evidence>
<comment type="caution">
    <text evidence="1">The sequence shown here is derived from an EMBL/GenBank/DDBJ whole genome shotgun (WGS) entry which is preliminary data.</text>
</comment>
<accession>A0AAP0QYM2</accession>